<sequence>MLELSKRFNVVVAIFLILAISLTACSNKTQNQPQISNQPRTQVQSVMVTDLADRQVKVKLPVNKVVGIGPGALRLITYVDGLYRVAGVENIDKKLAAGRTYNMIFQDKLQQLPIIGQGGPDSTPDAEKLVTVKPDVIFVTYLLDKTKADDLQAKTGIPVVVLSYGKIGTFEEDIYKSLEVIGKIMGKEDRTRKLVEYIKNIQKDLDDRTKDIPDDKKPTVYIGALGFKGAHGIESTQSNYPPFVAVHAKNVADTLRQKGSVMIEKEKLLAWNPDIIFIDAGNFKLVKDDYQKNPEFYKSLKAVKNDNVYGLLPYNNYTTNIDTALVDSYWVGKVLYPEQFNDIDPVQKANEIYTFFFGEQGKSAYNKMKELYGGFKKLNFRV</sequence>
<dbReference type="PROSITE" id="PS50983">
    <property type="entry name" value="FE_B12_PBP"/>
    <property type="match status" value="1"/>
</dbReference>
<dbReference type="InterPro" id="IPR002491">
    <property type="entry name" value="ABC_transptr_periplasmic_BD"/>
</dbReference>
<evidence type="ECO:0000256" key="1">
    <source>
        <dbReference type="ARBA" id="ARBA00008814"/>
    </source>
</evidence>
<dbReference type="InterPro" id="IPR050902">
    <property type="entry name" value="ABC_Transporter_SBP"/>
</dbReference>
<dbReference type="OrthoDB" id="9787830at2"/>
<dbReference type="RefSeq" id="WP_073345372.1">
    <property type="nucleotide sequence ID" value="NZ_FQVH01000032.1"/>
</dbReference>
<keyword evidence="4" id="KW-1185">Reference proteome</keyword>
<dbReference type="Gene3D" id="3.40.50.1980">
    <property type="entry name" value="Nitrogenase molybdenum iron protein domain"/>
    <property type="match status" value="2"/>
</dbReference>
<evidence type="ECO:0000313" key="3">
    <source>
        <dbReference type="EMBL" id="SHF61113.1"/>
    </source>
</evidence>
<dbReference type="PANTHER" id="PTHR30535">
    <property type="entry name" value="VITAMIN B12-BINDING PROTEIN"/>
    <property type="match status" value="1"/>
</dbReference>
<dbReference type="AlphaFoldDB" id="A0A1M5D247"/>
<evidence type="ECO:0000313" key="4">
    <source>
        <dbReference type="Proteomes" id="UP000184088"/>
    </source>
</evidence>
<protein>
    <submittedName>
        <fullName evidence="3">Iron complex transport system substrate-binding protein</fullName>
    </submittedName>
</protein>
<name>A0A1M5D247_9THEO</name>
<dbReference type="Proteomes" id="UP000184088">
    <property type="component" value="Unassembled WGS sequence"/>
</dbReference>
<dbReference type="PANTHER" id="PTHR30535:SF34">
    <property type="entry name" value="MOLYBDATE-BINDING PROTEIN MOLA"/>
    <property type="match status" value="1"/>
</dbReference>
<dbReference type="Pfam" id="PF01497">
    <property type="entry name" value="Peripla_BP_2"/>
    <property type="match status" value="1"/>
</dbReference>
<dbReference type="EMBL" id="FQVH01000032">
    <property type="protein sequence ID" value="SHF61113.1"/>
    <property type="molecule type" value="Genomic_DNA"/>
</dbReference>
<gene>
    <name evidence="3" type="ORF">SAMN02746089_02245</name>
</gene>
<feature type="domain" description="Fe/B12 periplasmic-binding" evidence="2">
    <location>
        <begin position="64"/>
        <end position="339"/>
    </location>
</feature>
<dbReference type="CDD" id="cd01147">
    <property type="entry name" value="HemV-2"/>
    <property type="match status" value="1"/>
</dbReference>
<reference evidence="3 4" key="1">
    <citation type="submission" date="2016-11" db="EMBL/GenBank/DDBJ databases">
        <authorList>
            <person name="Jaros S."/>
            <person name="Januszkiewicz K."/>
            <person name="Wedrychowicz H."/>
        </authorList>
    </citation>
    <scope>NUCLEOTIDE SEQUENCE [LARGE SCALE GENOMIC DNA]</scope>
    <source>
        <strain evidence="3 4">DSM 17918</strain>
    </source>
</reference>
<comment type="similarity">
    <text evidence="1">Belongs to the bacterial solute-binding protein 8 family.</text>
</comment>
<accession>A0A1M5D247</accession>
<evidence type="ECO:0000259" key="2">
    <source>
        <dbReference type="PROSITE" id="PS50983"/>
    </source>
</evidence>
<organism evidence="3 4">
    <name type="scientific">Caldanaerobius fijiensis DSM 17918</name>
    <dbReference type="NCBI Taxonomy" id="1121256"/>
    <lineage>
        <taxon>Bacteria</taxon>
        <taxon>Bacillati</taxon>
        <taxon>Bacillota</taxon>
        <taxon>Clostridia</taxon>
        <taxon>Thermoanaerobacterales</taxon>
        <taxon>Thermoanaerobacteraceae</taxon>
        <taxon>Caldanaerobius</taxon>
    </lineage>
</organism>
<dbReference type="SUPFAM" id="SSF53807">
    <property type="entry name" value="Helical backbone' metal receptor"/>
    <property type="match status" value="1"/>
</dbReference>
<dbReference type="STRING" id="1121256.SAMN02746089_02245"/>
<dbReference type="PROSITE" id="PS51257">
    <property type="entry name" value="PROKAR_LIPOPROTEIN"/>
    <property type="match status" value="1"/>
</dbReference>
<proteinExistence type="inferred from homology"/>